<name>A0A844YRX1_9SPHN</name>
<dbReference type="Gene3D" id="2.30.40.10">
    <property type="entry name" value="Urease, subunit C, domain 1"/>
    <property type="match status" value="1"/>
</dbReference>
<dbReference type="PANTHER" id="PTHR43135:SF3">
    <property type="entry name" value="ALPHA-D-RIBOSE 1-METHYLPHOSPHONATE 5-TRIPHOSPHATE DIPHOSPHATASE"/>
    <property type="match status" value="1"/>
</dbReference>
<dbReference type="GO" id="GO:0016810">
    <property type="term" value="F:hydrolase activity, acting on carbon-nitrogen (but not peptide) bonds"/>
    <property type="evidence" value="ECO:0007669"/>
    <property type="project" value="InterPro"/>
</dbReference>
<dbReference type="Pfam" id="PF01979">
    <property type="entry name" value="Amidohydro_1"/>
    <property type="match status" value="1"/>
</dbReference>
<organism evidence="3 4">
    <name type="scientific">Alteraurantiacibacter buctensis</name>
    <dbReference type="NCBI Taxonomy" id="1503981"/>
    <lineage>
        <taxon>Bacteria</taxon>
        <taxon>Pseudomonadati</taxon>
        <taxon>Pseudomonadota</taxon>
        <taxon>Alphaproteobacteria</taxon>
        <taxon>Sphingomonadales</taxon>
        <taxon>Erythrobacteraceae</taxon>
        <taxon>Alteraurantiacibacter</taxon>
    </lineage>
</organism>
<evidence type="ECO:0000256" key="1">
    <source>
        <dbReference type="SAM" id="SignalP"/>
    </source>
</evidence>
<dbReference type="EMBL" id="WTYV01000002">
    <property type="protein sequence ID" value="MXO71105.1"/>
    <property type="molecule type" value="Genomic_DNA"/>
</dbReference>
<protein>
    <submittedName>
        <fullName evidence="3">Amidohydrolase family protein</fullName>
    </submittedName>
</protein>
<dbReference type="OrthoDB" id="8098664at2"/>
<dbReference type="InterPro" id="IPR057744">
    <property type="entry name" value="OTAase-like"/>
</dbReference>
<feature type="chain" id="PRO_5032465573" evidence="1">
    <location>
        <begin position="25"/>
        <end position="427"/>
    </location>
</feature>
<dbReference type="CDD" id="cd01299">
    <property type="entry name" value="Met_dep_hydrolase_A"/>
    <property type="match status" value="1"/>
</dbReference>
<feature type="domain" description="Amidohydrolase-related" evidence="2">
    <location>
        <begin position="77"/>
        <end position="426"/>
    </location>
</feature>
<feature type="signal peptide" evidence="1">
    <location>
        <begin position="1"/>
        <end position="24"/>
    </location>
</feature>
<keyword evidence="3" id="KW-0378">Hydrolase</keyword>
<dbReference type="Gene3D" id="3.20.20.140">
    <property type="entry name" value="Metal-dependent hydrolases"/>
    <property type="match status" value="1"/>
</dbReference>
<evidence type="ECO:0000259" key="2">
    <source>
        <dbReference type="Pfam" id="PF01979"/>
    </source>
</evidence>
<dbReference type="AlphaFoldDB" id="A0A844YRX1"/>
<dbReference type="InterPro" id="IPR032466">
    <property type="entry name" value="Metal_Hydrolase"/>
</dbReference>
<proteinExistence type="predicted"/>
<reference evidence="3 4" key="1">
    <citation type="submission" date="2019-12" db="EMBL/GenBank/DDBJ databases">
        <title>Genomic-based taxomic classification of the family Erythrobacteraceae.</title>
        <authorList>
            <person name="Xu L."/>
        </authorList>
    </citation>
    <scope>NUCLEOTIDE SEQUENCE [LARGE SCALE GENOMIC DNA]</scope>
    <source>
        <strain evidence="3 4">M0322</strain>
    </source>
</reference>
<dbReference type="InterPro" id="IPR051781">
    <property type="entry name" value="Metallo-dep_Hydrolase"/>
</dbReference>
<keyword evidence="4" id="KW-1185">Reference proteome</keyword>
<evidence type="ECO:0000313" key="3">
    <source>
        <dbReference type="EMBL" id="MXO71105.1"/>
    </source>
</evidence>
<dbReference type="InterPro" id="IPR011059">
    <property type="entry name" value="Metal-dep_hydrolase_composite"/>
</dbReference>
<dbReference type="InterPro" id="IPR006680">
    <property type="entry name" value="Amidohydro-rel"/>
</dbReference>
<gene>
    <name evidence="3" type="ORF">GRI99_05570</name>
</gene>
<dbReference type="PANTHER" id="PTHR43135">
    <property type="entry name" value="ALPHA-D-RIBOSE 1-METHYLPHOSPHONATE 5-TRIPHOSPHATE DIPHOSPHATASE"/>
    <property type="match status" value="1"/>
</dbReference>
<sequence length="427" mass="45619">MARLAAAAIGLAAIVALGTSPALADPAYVHAGRLVDVQAGRVLTDQRIVIEDERIVAVEPWSPPGPGSQVIDWSGMTVLPGLIDAHTHLADWGQSNNVAEPLLHSPQEIALIGAHHARVTLEAGFTSVRDVGTFRAFGDVALRDAIHRGWVPGPRMWVASSYITVPGGGGEVTGFAHGVEVPEDMRVGVVRNADEVREKSRYLFQHGVDFLKLIATGAVLAEGTEPGAIELSEEEIAAAVEVARGYGSYATAHAHGAEGIRQAIRAGVRSIEHASLIDAEGIRMAREAGTWLVMDIYNGDFIEEVGTRDGWPADMLRKNEETTDAQREGFTRAVQAGVRIAYGTDAGVFPHGDNARQFAYMVRYGMTPMQAIQSATISVAELMMAQDVGAIAPGRFADMVAVDEDPLADITALERIDHVMQGGRVVR</sequence>
<comment type="caution">
    <text evidence="3">The sequence shown here is derived from an EMBL/GenBank/DDBJ whole genome shotgun (WGS) entry which is preliminary data.</text>
</comment>
<dbReference type="SUPFAM" id="SSF51556">
    <property type="entry name" value="Metallo-dependent hydrolases"/>
    <property type="match status" value="1"/>
</dbReference>
<accession>A0A844YRX1</accession>
<dbReference type="SUPFAM" id="SSF51338">
    <property type="entry name" value="Composite domain of metallo-dependent hydrolases"/>
    <property type="match status" value="1"/>
</dbReference>
<dbReference type="Proteomes" id="UP000466966">
    <property type="component" value="Unassembled WGS sequence"/>
</dbReference>
<dbReference type="RefSeq" id="WP_160771055.1">
    <property type="nucleotide sequence ID" value="NZ_WTYV01000002.1"/>
</dbReference>
<evidence type="ECO:0000313" key="4">
    <source>
        <dbReference type="Proteomes" id="UP000466966"/>
    </source>
</evidence>
<keyword evidence="1" id="KW-0732">Signal</keyword>